<dbReference type="RefSeq" id="WP_309939872.1">
    <property type="nucleotide sequence ID" value="NZ_AP025305.1"/>
</dbReference>
<evidence type="ECO:0000313" key="2">
    <source>
        <dbReference type="Proteomes" id="UP001185092"/>
    </source>
</evidence>
<sequence>MDSQLEFSFEDQEFMEFLPQANANYQNRWADFNTHDPGVTIIEALKFSFEDMTYRWNQPVADLLENEKDVNALKGWSPNLLLTQYAISKTDYRRLLAITPAILNAVCQPKKADPSKGKPQLLKLLIATNPDTHLDHISLMKSLYQKRALGVYFTWNAKKQSFFYEKKVPIGVKLNVTFKAEQDNGVNRIVLTKEVADFLLPILEKVDYRQVSTNGYTLNQIFEGPFTSTVINPETLSKPCFRKQIIIAELYEKIQALPFVMHILNIEMCIVKNGAADGPYSSTVLPLDKKAFTCLGQLEINGAPIDLEDLANINSPLIESNFTENTHLSEYIDEVKDYENGKQKIYNGPISIEGKYRNIGAFRSLQLSFPENYGVGKNLDKVSNEDQKKVLEDRSKEFRTYLAFFDQIRGNINAQMGQFPEIFSYKNSYCKKKPPIKIFDLTGPDDPERSFYTDLDWPNQEEIPKPSEEMNRSFRQKRLNYLLAQQGFAFPNFNPFQFKEYDEKEQVIRVSKAKEDFLKSLWEEPTPVKIGVEATINPIFQSAMIQSLQKQIKILLFGTAEGDENKVFIFEHMFIQSIEQEKDMSMGVSVLIFDDQLSKGKRVADQPMAEVIIKELMPAYFHLHIQWKASNQYEKFIELINQTYPPYQTFYFGDHINKEKMKKLKNKWLNINGLSADN</sequence>
<keyword evidence="2" id="KW-1185">Reference proteome</keyword>
<reference evidence="1" key="1">
    <citation type="submission" date="2023-07" db="EMBL/GenBank/DDBJ databases">
        <title>Genomic Encyclopedia of Type Strains, Phase IV (KMG-IV): sequencing the most valuable type-strain genomes for metagenomic binning, comparative biology and taxonomic classification.</title>
        <authorList>
            <person name="Goeker M."/>
        </authorList>
    </citation>
    <scope>NUCLEOTIDE SEQUENCE</scope>
    <source>
        <strain evidence="1">DSM 26174</strain>
    </source>
</reference>
<comment type="caution">
    <text evidence="1">The sequence shown here is derived from an EMBL/GenBank/DDBJ whole genome shotgun (WGS) entry which is preliminary data.</text>
</comment>
<dbReference type="Proteomes" id="UP001185092">
    <property type="component" value="Unassembled WGS sequence"/>
</dbReference>
<evidence type="ECO:0000313" key="1">
    <source>
        <dbReference type="EMBL" id="MDR6240046.1"/>
    </source>
</evidence>
<proteinExistence type="predicted"/>
<protein>
    <submittedName>
        <fullName evidence="1">Uncharacterized protein</fullName>
    </submittedName>
</protein>
<accession>A0AAE3XQG6</accession>
<gene>
    <name evidence="1" type="ORF">HNQ88_003094</name>
</gene>
<dbReference type="AlphaFoldDB" id="A0AAE3XQG6"/>
<dbReference type="EMBL" id="JAVDQD010000003">
    <property type="protein sequence ID" value="MDR6240046.1"/>
    <property type="molecule type" value="Genomic_DNA"/>
</dbReference>
<name>A0AAE3XQG6_9BACT</name>
<organism evidence="1 2">
    <name type="scientific">Aureibacter tunicatorum</name>
    <dbReference type="NCBI Taxonomy" id="866807"/>
    <lineage>
        <taxon>Bacteria</taxon>
        <taxon>Pseudomonadati</taxon>
        <taxon>Bacteroidota</taxon>
        <taxon>Cytophagia</taxon>
        <taxon>Cytophagales</taxon>
        <taxon>Persicobacteraceae</taxon>
        <taxon>Aureibacter</taxon>
    </lineage>
</organism>